<evidence type="ECO:0000256" key="1">
    <source>
        <dbReference type="ARBA" id="ARBA00004127"/>
    </source>
</evidence>
<gene>
    <name evidence="9" type="ORF">GPX89_24965</name>
</gene>
<evidence type="ECO:0000256" key="6">
    <source>
        <dbReference type="ARBA" id="ARBA00023136"/>
    </source>
</evidence>
<proteinExistence type="predicted"/>
<keyword evidence="3 7" id="KW-1133">Transmembrane helix</keyword>
<evidence type="ECO:0000259" key="8">
    <source>
        <dbReference type="Pfam" id="PF04116"/>
    </source>
</evidence>
<dbReference type="Proteomes" id="UP000466794">
    <property type="component" value="Unassembled WGS sequence"/>
</dbReference>
<dbReference type="InterPro" id="IPR006694">
    <property type="entry name" value="Fatty_acid_hydroxylase"/>
</dbReference>
<dbReference type="RefSeq" id="WP_157390118.1">
    <property type="nucleotide sequence ID" value="NZ_WRPP01000005.1"/>
</dbReference>
<sequence length="295" mass="33104">MDFSRILLFAVPVNLLAMTVEWAAWRRSADGDRKRGFYAPDTANSLVIGLISKATVPLENLFVPFSFLLVTAALTPFHLPVDRWWTWVIGMLATDFCYYWGHRAEHRIRILWTAHSVHHSSEQFNMSTALRMPALMPFATFLYNAAYIPAALIGVPPLIIMFALVVTSMFQWPLHTQRVGFLPDPLEYVFNSPSHHRVHHGADNPYLDKNYGGILIIWDRLFGTYAHESAPVTYGLTKNINTFNPIKTNFHELLAMLTDIGEARGTRPVLRAVFGPPTTSAGLSAAARIEGRGGP</sequence>
<dbReference type="GO" id="GO:0050479">
    <property type="term" value="F:glyceryl-ether monooxygenase activity"/>
    <property type="evidence" value="ECO:0007669"/>
    <property type="project" value="TreeGrafter"/>
</dbReference>
<organism evidence="9 10">
    <name type="scientific">Nocardia terrae</name>
    <dbReference type="NCBI Taxonomy" id="2675851"/>
    <lineage>
        <taxon>Bacteria</taxon>
        <taxon>Bacillati</taxon>
        <taxon>Actinomycetota</taxon>
        <taxon>Actinomycetes</taxon>
        <taxon>Mycobacteriales</taxon>
        <taxon>Nocardiaceae</taxon>
        <taxon>Nocardia</taxon>
    </lineage>
</organism>
<dbReference type="GO" id="GO:0016020">
    <property type="term" value="C:membrane"/>
    <property type="evidence" value="ECO:0007669"/>
    <property type="project" value="GOC"/>
</dbReference>
<dbReference type="AlphaFoldDB" id="A0A7K1V1U6"/>
<accession>A0A7K1V1U6</accession>
<name>A0A7K1V1U6_9NOCA</name>
<comment type="subcellular location">
    <subcellularLocation>
        <location evidence="1">Endomembrane system</location>
        <topology evidence="1">Multi-pass membrane protein</topology>
    </subcellularLocation>
</comment>
<feature type="transmembrane region" description="Helical" evidence="7">
    <location>
        <begin position="141"/>
        <end position="166"/>
    </location>
</feature>
<keyword evidence="5" id="KW-0443">Lipid metabolism</keyword>
<evidence type="ECO:0000256" key="7">
    <source>
        <dbReference type="SAM" id="Phobius"/>
    </source>
</evidence>
<evidence type="ECO:0000313" key="9">
    <source>
        <dbReference type="EMBL" id="MVU80487.1"/>
    </source>
</evidence>
<keyword evidence="4" id="KW-0560">Oxidoreductase</keyword>
<reference evidence="9 10" key="1">
    <citation type="submission" date="2019-12" db="EMBL/GenBank/DDBJ databases">
        <title>Nocardia sp. nov. ET3-3 isolated from soil.</title>
        <authorList>
            <person name="Kanchanasin P."/>
            <person name="Tanasupawat S."/>
            <person name="Yuki M."/>
            <person name="Kudo T."/>
        </authorList>
    </citation>
    <scope>NUCLEOTIDE SEQUENCE [LARGE SCALE GENOMIC DNA]</scope>
    <source>
        <strain evidence="9 10">ET3-3</strain>
    </source>
</reference>
<protein>
    <submittedName>
        <fullName evidence="9">Sterol desaturase family protein</fullName>
    </submittedName>
</protein>
<comment type="caution">
    <text evidence="9">The sequence shown here is derived from an EMBL/GenBank/DDBJ whole genome shotgun (WGS) entry which is preliminary data.</text>
</comment>
<keyword evidence="2 7" id="KW-0812">Transmembrane</keyword>
<feature type="transmembrane region" description="Helical" evidence="7">
    <location>
        <begin position="84"/>
        <end position="101"/>
    </location>
</feature>
<evidence type="ECO:0000313" key="10">
    <source>
        <dbReference type="Proteomes" id="UP000466794"/>
    </source>
</evidence>
<dbReference type="PANTHER" id="PTHR21624:SF1">
    <property type="entry name" value="ALKYLGLYCEROL MONOOXYGENASE"/>
    <property type="match status" value="1"/>
</dbReference>
<evidence type="ECO:0000256" key="5">
    <source>
        <dbReference type="ARBA" id="ARBA00023098"/>
    </source>
</evidence>
<evidence type="ECO:0000256" key="2">
    <source>
        <dbReference type="ARBA" id="ARBA00022692"/>
    </source>
</evidence>
<keyword evidence="10" id="KW-1185">Reference proteome</keyword>
<feature type="transmembrane region" description="Helical" evidence="7">
    <location>
        <begin position="6"/>
        <end position="25"/>
    </location>
</feature>
<feature type="domain" description="Fatty acid hydroxylase" evidence="8">
    <location>
        <begin position="87"/>
        <end position="224"/>
    </location>
</feature>
<dbReference type="PANTHER" id="PTHR21624">
    <property type="entry name" value="STEROL DESATURASE-RELATED PROTEIN"/>
    <property type="match status" value="1"/>
</dbReference>
<dbReference type="InterPro" id="IPR051689">
    <property type="entry name" value="Sterol_desaturase/TMEM195"/>
</dbReference>
<dbReference type="GO" id="GO:0012505">
    <property type="term" value="C:endomembrane system"/>
    <property type="evidence" value="ECO:0007669"/>
    <property type="project" value="UniProtKB-SubCell"/>
</dbReference>
<dbReference type="Pfam" id="PF04116">
    <property type="entry name" value="FA_hydroxylase"/>
    <property type="match status" value="1"/>
</dbReference>
<dbReference type="EMBL" id="WRPP01000005">
    <property type="protein sequence ID" value="MVU80487.1"/>
    <property type="molecule type" value="Genomic_DNA"/>
</dbReference>
<evidence type="ECO:0000256" key="3">
    <source>
        <dbReference type="ARBA" id="ARBA00022989"/>
    </source>
</evidence>
<dbReference type="GO" id="GO:0006643">
    <property type="term" value="P:membrane lipid metabolic process"/>
    <property type="evidence" value="ECO:0007669"/>
    <property type="project" value="TreeGrafter"/>
</dbReference>
<evidence type="ECO:0000256" key="4">
    <source>
        <dbReference type="ARBA" id="ARBA00023002"/>
    </source>
</evidence>
<dbReference type="GO" id="GO:0008610">
    <property type="term" value="P:lipid biosynthetic process"/>
    <property type="evidence" value="ECO:0007669"/>
    <property type="project" value="InterPro"/>
</dbReference>
<keyword evidence="6 7" id="KW-0472">Membrane</keyword>
<dbReference type="GO" id="GO:0005506">
    <property type="term" value="F:iron ion binding"/>
    <property type="evidence" value="ECO:0007669"/>
    <property type="project" value="InterPro"/>
</dbReference>